<dbReference type="GO" id="GO:0005125">
    <property type="term" value="F:cytokine activity"/>
    <property type="evidence" value="ECO:0007669"/>
    <property type="project" value="TreeGrafter"/>
</dbReference>
<organism evidence="13 14">
    <name type="scientific">Geodia barretti</name>
    <name type="common">Barrett's horny sponge</name>
    <dbReference type="NCBI Taxonomy" id="519541"/>
    <lineage>
        <taxon>Eukaryota</taxon>
        <taxon>Metazoa</taxon>
        <taxon>Porifera</taxon>
        <taxon>Demospongiae</taxon>
        <taxon>Heteroscleromorpha</taxon>
        <taxon>Tetractinellida</taxon>
        <taxon>Astrophorina</taxon>
        <taxon>Geodiidae</taxon>
        <taxon>Geodia</taxon>
    </lineage>
</organism>
<dbReference type="EMBL" id="CASHTH010003014">
    <property type="protein sequence ID" value="CAI8038806.1"/>
    <property type="molecule type" value="Genomic_DNA"/>
</dbReference>
<keyword evidence="8" id="KW-0325">Glycoprotein</keyword>
<dbReference type="PRINTS" id="PR01349">
    <property type="entry name" value="WNTPROTEIN"/>
</dbReference>
<evidence type="ECO:0000256" key="1">
    <source>
        <dbReference type="ARBA" id="ARBA00004498"/>
    </source>
</evidence>
<evidence type="ECO:0000256" key="5">
    <source>
        <dbReference type="ARBA" id="ARBA00022530"/>
    </source>
</evidence>
<comment type="subcellular location">
    <subcellularLocation>
        <location evidence="1 10">Secreted</location>
        <location evidence="1 10">Extracellular space</location>
        <location evidence="1 10">Extracellular matrix</location>
    </subcellularLocation>
</comment>
<name>A0AA35T153_GEOBA</name>
<evidence type="ECO:0000256" key="8">
    <source>
        <dbReference type="ARBA" id="ARBA00023180"/>
    </source>
</evidence>
<accession>A0AA35T153</accession>
<keyword evidence="3 10" id="KW-0217">Developmental protein</keyword>
<dbReference type="InterPro" id="IPR043158">
    <property type="entry name" value="Wnt_C"/>
</dbReference>
<dbReference type="GO" id="GO:0005109">
    <property type="term" value="F:frizzled binding"/>
    <property type="evidence" value="ECO:0007669"/>
    <property type="project" value="TreeGrafter"/>
</dbReference>
<keyword evidence="7" id="KW-1015">Disulfide bond</keyword>
<evidence type="ECO:0000313" key="13">
    <source>
        <dbReference type="EMBL" id="CAI8038806.1"/>
    </source>
</evidence>
<gene>
    <name evidence="13" type="ORF">GBAR_LOCUS21634</name>
</gene>
<comment type="similarity">
    <text evidence="2 10">Belongs to the Wnt family.</text>
</comment>
<dbReference type="SMART" id="SM00097">
    <property type="entry name" value="WNT1"/>
    <property type="match status" value="1"/>
</dbReference>
<keyword evidence="4" id="KW-0964">Secreted</keyword>
<keyword evidence="12" id="KW-0812">Transmembrane</keyword>
<keyword evidence="12" id="KW-0472">Membrane</keyword>
<dbReference type="PANTHER" id="PTHR12027:SF112">
    <property type="entry name" value="PROTEIN WNT-2"/>
    <property type="match status" value="1"/>
</dbReference>
<dbReference type="CDD" id="cd13113">
    <property type="entry name" value="Wnt"/>
    <property type="match status" value="1"/>
</dbReference>
<dbReference type="GO" id="GO:0045165">
    <property type="term" value="P:cell fate commitment"/>
    <property type="evidence" value="ECO:0007669"/>
    <property type="project" value="TreeGrafter"/>
</dbReference>
<evidence type="ECO:0000256" key="7">
    <source>
        <dbReference type="ARBA" id="ARBA00023157"/>
    </source>
</evidence>
<evidence type="ECO:0000313" key="14">
    <source>
        <dbReference type="Proteomes" id="UP001174909"/>
    </source>
</evidence>
<evidence type="ECO:0000256" key="11">
    <source>
        <dbReference type="SAM" id="MobiDB-lite"/>
    </source>
</evidence>
<dbReference type="Pfam" id="PF00110">
    <property type="entry name" value="wnt"/>
    <property type="match status" value="1"/>
</dbReference>
<keyword evidence="12" id="KW-1133">Transmembrane helix</keyword>
<comment type="caution">
    <text evidence="13">The sequence shown here is derived from an EMBL/GenBank/DDBJ whole genome shotgun (WGS) entry which is preliminary data.</text>
</comment>
<keyword evidence="14" id="KW-1185">Reference proteome</keyword>
<reference evidence="13" key="1">
    <citation type="submission" date="2023-03" db="EMBL/GenBank/DDBJ databases">
        <authorList>
            <person name="Steffen K."/>
            <person name="Cardenas P."/>
        </authorList>
    </citation>
    <scope>NUCLEOTIDE SEQUENCE</scope>
</reference>
<dbReference type="Gene3D" id="3.30.2460.20">
    <property type="match status" value="1"/>
</dbReference>
<evidence type="ECO:0000256" key="3">
    <source>
        <dbReference type="ARBA" id="ARBA00022473"/>
    </source>
</evidence>
<dbReference type="AlphaFoldDB" id="A0AA35T153"/>
<dbReference type="InterPro" id="IPR005817">
    <property type="entry name" value="Wnt"/>
</dbReference>
<protein>
    <recommendedName>
        <fullName evidence="10">Protein Wnt</fullName>
    </recommendedName>
</protein>
<evidence type="ECO:0000256" key="6">
    <source>
        <dbReference type="ARBA" id="ARBA00022687"/>
    </source>
</evidence>
<evidence type="ECO:0000256" key="9">
    <source>
        <dbReference type="ARBA" id="ARBA00023288"/>
    </source>
</evidence>
<keyword evidence="6 10" id="KW-0879">Wnt signaling pathway</keyword>
<dbReference type="GO" id="GO:0005615">
    <property type="term" value="C:extracellular space"/>
    <property type="evidence" value="ECO:0007669"/>
    <property type="project" value="TreeGrafter"/>
</dbReference>
<comment type="function">
    <text evidence="10">Ligand for members of the frizzled family of seven transmembrane receptors.</text>
</comment>
<evidence type="ECO:0000256" key="12">
    <source>
        <dbReference type="SAM" id="Phobius"/>
    </source>
</evidence>
<evidence type="ECO:0000256" key="10">
    <source>
        <dbReference type="RuleBase" id="RU003500"/>
    </source>
</evidence>
<evidence type="ECO:0000256" key="2">
    <source>
        <dbReference type="ARBA" id="ARBA00005683"/>
    </source>
</evidence>
<dbReference type="Proteomes" id="UP001174909">
    <property type="component" value="Unassembled WGS sequence"/>
</dbReference>
<feature type="transmembrane region" description="Helical" evidence="12">
    <location>
        <begin position="39"/>
        <end position="59"/>
    </location>
</feature>
<dbReference type="GO" id="GO:0060070">
    <property type="term" value="P:canonical Wnt signaling pathway"/>
    <property type="evidence" value="ECO:0007669"/>
    <property type="project" value="TreeGrafter"/>
</dbReference>
<evidence type="ECO:0000256" key="4">
    <source>
        <dbReference type="ARBA" id="ARBA00022525"/>
    </source>
</evidence>
<proteinExistence type="inferred from homology"/>
<keyword evidence="5" id="KW-0272">Extracellular matrix</keyword>
<feature type="region of interest" description="Disordered" evidence="11">
    <location>
        <begin position="1"/>
        <end position="25"/>
    </location>
</feature>
<sequence length="383" mass="42156">MNSMQRTSIGYNNGMSPTIAGSSSPATGRGVSTLSLRTLLPWSLVVLVWLFVGVCGISSTTTTTTTTTTTENCLQLFDTYSQGVYVCQHHSDLIVALQIAEELGREECQRAFEREMWNCSSFSILRAPNVTSLATKEAAYVHALSLAAIAHSVAKVCAVGDVTSCSCDTERLELPATDSERRYAMGCSDNVGFGLTFATNFLHKRHLGVGPLQEIERENMRIGARVVQDEDEPPYVCHCIGVSGSCTVLTCQYELPEFSQLAHRIQDYYFTNRTCKVRWNNIVGEGSAFVRPPGCGDNKLIYMVDSPNYCVRDVVVGSLGTAGRKCDPHTTGPNSCENLCTRCGLGHVSIEESTESNCWCEFVFCCEIRCSKCPERRRYHVCT</sequence>
<keyword evidence="9" id="KW-0449">Lipoprotein</keyword>
<dbReference type="PANTHER" id="PTHR12027">
    <property type="entry name" value="WNT RELATED"/>
    <property type="match status" value="1"/>
</dbReference>